<comment type="caution">
    <text evidence="1">The sequence shown here is derived from an EMBL/GenBank/DDBJ whole genome shotgun (WGS) entry which is preliminary data.</text>
</comment>
<accession>A0A841H117</accession>
<proteinExistence type="predicted"/>
<organism evidence="1 2">
    <name type="scientific">Longimicrobium terrae</name>
    <dbReference type="NCBI Taxonomy" id="1639882"/>
    <lineage>
        <taxon>Bacteria</taxon>
        <taxon>Pseudomonadati</taxon>
        <taxon>Gemmatimonadota</taxon>
        <taxon>Longimicrobiia</taxon>
        <taxon>Longimicrobiales</taxon>
        <taxon>Longimicrobiaceae</taxon>
        <taxon>Longimicrobium</taxon>
    </lineage>
</organism>
<evidence type="ECO:0000313" key="1">
    <source>
        <dbReference type="EMBL" id="MBB6071654.1"/>
    </source>
</evidence>
<keyword evidence="2" id="KW-1185">Reference proteome</keyword>
<gene>
    <name evidence="1" type="ORF">HNQ61_003282</name>
</gene>
<name>A0A841H117_9BACT</name>
<protein>
    <recommendedName>
        <fullName evidence="3">4-vinyl reductase 4VR domain-containing protein</fullName>
    </recommendedName>
</protein>
<dbReference type="RefSeq" id="WP_170034858.1">
    <property type="nucleotide sequence ID" value="NZ_JABDTL010000001.1"/>
</dbReference>
<dbReference type="EMBL" id="JACHIA010000009">
    <property type="protein sequence ID" value="MBB6071654.1"/>
    <property type="molecule type" value="Genomic_DNA"/>
</dbReference>
<evidence type="ECO:0008006" key="3">
    <source>
        <dbReference type="Google" id="ProtNLM"/>
    </source>
</evidence>
<dbReference type="Proteomes" id="UP000582837">
    <property type="component" value="Unassembled WGS sequence"/>
</dbReference>
<dbReference type="AlphaFoldDB" id="A0A841H117"/>
<sequence length="181" mass="19251">MNTIAAPARFLQVPASLLASVRTAVVGDREPMEAVTVLRQLGYELGEEVYGALQERVQRDFAGVSWAHLDPAEFWRAAASFFSDRGWGTLEFRDLHPAVGALELAGWVEAEAGGGPRGSHLSTGLFTALLERLAGGGMAVMEVPSGTADRTRLLFGRGDVLGQVYEGIRTGQPVEAALAAL</sequence>
<evidence type="ECO:0000313" key="2">
    <source>
        <dbReference type="Proteomes" id="UP000582837"/>
    </source>
</evidence>
<reference evidence="1 2" key="1">
    <citation type="submission" date="2020-08" db="EMBL/GenBank/DDBJ databases">
        <title>Genomic Encyclopedia of Type Strains, Phase IV (KMG-IV): sequencing the most valuable type-strain genomes for metagenomic binning, comparative biology and taxonomic classification.</title>
        <authorList>
            <person name="Goeker M."/>
        </authorList>
    </citation>
    <scope>NUCLEOTIDE SEQUENCE [LARGE SCALE GENOMIC DNA]</scope>
    <source>
        <strain evidence="1 2">DSM 29007</strain>
    </source>
</reference>